<evidence type="ECO:0000313" key="2">
    <source>
        <dbReference type="Proteomes" id="UP000260773"/>
    </source>
</evidence>
<name>A0A3E2TRM3_9FIRM</name>
<sequence length="211" mass="24587">MAVVQGLNLEPVPGQLRYGCGMTDFEDFYDIAEYVNEKAYLGNQIVFGDYETGAVYIPFEKERNIAYGGVEWIEGYFYFLKADFSKKAVTIMQYRPDWDCKEYFSIGMAEVELYNLRIVGTPAHLISQDEEMRCYYPEQFSIKLSARESVIEIVDNHIYCSCWEEEGVAECEITEDYKYYEKLIVRNRFGDVVSEEPGALTRLPNGQWWLS</sequence>
<dbReference type="EMBL" id="QVEP01000005">
    <property type="protein sequence ID" value="RGB81481.1"/>
    <property type="molecule type" value="Genomic_DNA"/>
</dbReference>
<comment type="caution">
    <text evidence="1">The sequence shown here is derived from an EMBL/GenBank/DDBJ whole genome shotgun (WGS) entry which is preliminary data.</text>
</comment>
<gene>
    <name evidence="1" type="ORF">DW070_03275</name>
</gene>
<dbReference type="AlphaFoldDB" id="A0A3E2TRM3"/>
<protein>
    <submittedName>
        <fullName evidence="1">Uncharacterized protein</fullName>
    </submittedName>
</protein>
<proteinExistence type="predicted"/>
<organism evidence="1 2">
    <name type="scientific">Coprococcus catus</name>
    <dbReference type="NCBI Taxonomy" id="116085"/>
    <lineage>
        <taxon>Bacteria</taxon>
        <taxon>Bacillati</taxon>
        <taxon>Bacillota</taxon>
        <taxon>Clostridia</taxon>
        <taxon>Lachnospirales</taxon>
        <taxon>Lachnospiraceae</taxon>
        <taxon>Coprococcus</taxon>
    </lineage>
</organism>
<accession>A0A3E2TRM3</accession>
<dbReference type="Proteomes" id="UP000260773">
    <property type="component" value="Unassembled WGS sequence"/>
</dbReference>
<evidence type="ECO:0000313" key="1">
    <source>
        <dbReference type="EMBL" id="RGB81481.1"/>
    </source>
</evidence>
<reference evidence="1 2" key="1">
    <citation type="submission" date="2018-08" db="EMBL/GenBank/DDBJ databases">
        <title>A genome reference for cultivated species of the human gut microbiota.</title>
        <authorList>
            <person name="Zou Y."/>
            <person name="Xue W."/>
            <person name="Luo G."/>
        </authorList>
    </citation>
    <scope>NUCLEOTIDE SEQUENCE [LARGE SCALE GENOMIC DNA]</scope>
    <source>
        <strain evidence="1 2">AF45-17</strain>
    </source>
</reference>